<dbReference type="EMBL" id="QMBP01000009">
    <property type="protein sequence ID" value="RAZ89138.1"/>
    <property type="molecule type" value="Genomic_DNA"/>
</dbReference>
<keyword evidence="2" id="KW-1185">Reference proteome</keyword>
<proteinExistence type="predicted"/>
<evidence type="ECO:0000313" key="2">
    <source>
        <dbReference type="Proteomes" id="UP000251558"/>
    </source>
</evidence>
<comment type="caution">
    <text evidence="1">The sequence shown here is derived from an EMBL/GenBank/DDBJ whole genome shotgun (WGS) entry which is preliminary data.</text>
</comment>
<protein>
    <submittedName>
        <fullName evidence="1">Uncharacterized protein</fullName>
    </submittedName>
</protein>
<dbReference type="Proteomes" id="UP000251558">
    <property type="component" value="Unassembled WGS sequence"/>
</dbReference>
<sequence length="92" mass="10478">MPKNTVLDEMFQASSFRARQQRLFSLEAEQDDILAALSKRASSFDEEINALPDSAGKKDILDHFQEIVTFISVAKARNRVIFLLTDPMYLGR</sequence>
<accession>A0A330HN38</accession>
<dbReference type="RefSeq" id="WP_112099052.1">
    <property type="nucleotide sequence ID" value="NZ_QMBP01000009.1"/>
</dbReference>
<dbReference type="AlphaFoldDB" id="A0A330HN38"/>
<organism evidence="1 2">
    <name type="scientific">Mesorhizobium hawassense</name>
    <dbReference type="NCBI Taxonomy" id="1209954"/>
    <lineage>
        <taxon>Bacteria</taxon>
        <taxon>Pseudomonadati</taxon>
        <taxon>Pseudomonadota</taxon>
        <taxon>Alphaproteobacteria</taxon>
        <taxon>Hyphomicrobiales</taxon>
        <taxon>Phyllobacteriaceae</taxon>
        <taxon>Mesorhizobium</taxon>
    </lineage>
</organism>
<name>A0A330HN38_9HYPH</name>
<reference evidence="1 2" key="1">
    <citation type="submission" date="2018-07" db="EMBL/GenBank/DDBJ databases">
        <title>Diversity of Mesorhizobium strains in Brazil.</title>
        <authorList>
            <person name="Helene L.C.F."/>
            <person name="Dall'Agnol R."/>
            <person name="Delamuta J.R.M."/>
            <person name="Hungria M."/>
        </authorList>
    </citation>
    <scope>NUCLEOTIDE SEQUENCE [LARGE SCALE GENOMIC DNA]</scope>
    <source>
        <strain evidence="1 2">AC99b</strain>
    </source>
</reference>
<gene>
    <name evidence="1" type="ORF">DPM33_19455</name>
</gene>
<evidence type="ECO:0000313" key="1">
    <source>
        <dbReference type="EMBL" id="RAZ89138.1"/>
    </source>
</evidence>